<feature type="transmembrane region" description="Helical" evidence="1">
    <location>
        <begin position="78"/>
        <end position="96"/>
    </location>
</feature>
<feature type="transmembrane region" description="Helical" evidence="1">
    <location>
        <begin position="122"/>
        <end position="144"/>
    </location>
</feature>
<dbReference type="AlphaFoldDB" id="A0A096DAC6"/>
<evidence type="ECO:0008006" key="4">
    <source>
        <dbReference type="Google" id="ProtNLM"/>
    </source>
</evidence>
<name>A0A096DAC6_FLAPL</name>
<evidence type="ECO:0000313" key="2">
    <source>
        <dbReference type="EMBL" id="KGF54484.1"/>
    </source>
</evidence>
<evidence type="ECO:0000313" key="3">
    <source>
        <dbReference type="Proteomes" id="UP000029585"/>
    </source>
</evidence>
<dbReference type="InterPro" id="IPR021354">
    <property type="entry name" value="DUF2975"/>
</dbReference>
<keyword evidence="3" id="KW-1185">Reference proteome</keyword>
<comment type="caution">
    <text evidence="2">The sequence shown here is derived from an EMBL/GenBank/DDBJ whole genome shotgun (WGS) entry which is preliminary data.</text>
</comment>
<feature type="transmembrane region" description="Helical" evidence="1">
    <location>
        <begin position="12"/>
        <end position="34"/>
    </location>
</feature>
<dbReference type="PATRIC" id="fig|742738.3.peg.2862"/>
<dbReference type="Pfam" id="PF11188">
    <property type="entry name" value="DUF2975"/>
    <property type="match status" value="1"/>
</dbReference>
<sequence length="189" mass="20414">MEKTAVQKLAGALKVLVTITLVCNLVALLLVPGMSLMKGPEELLALTPYENPLEVPLRVGIAFVLSWGWVWTAGVYEVVLALFLLFCGICTAVILWQGRRVLGTILTGAPFRAENGVSLRRAAVCCFLIAAAALARVVWGLFYYGSVAPLLTYNALFVPIFILGGLLCLVMSALFRQAAELKAENDLTI</sequence>
<dbReference type="eggNOG" id="ENOG5032KDP">
    <property type="taxonomic scope" value="Bacteria"/>
</dbReference>
<dbReference type="EMBL" id="ADLO01000087">
    <property type="protein sequence ID" value="KGF54484.1"/>
    <property type="molecule type" value="Genomic_DNA"/>
</dbReference>
<keyword evidence="1" id="KW-0812">Transmembrane</keyword>
<protein>
    <recommendedName>
        <fullName evidence="4">DUF2975 domain-containing protein</fullName>
    </recommendedName>
</protein>
<accession>A0A096DAC6</accession>
<dbReference type="RefSeq" id="WP_021629902.1">
    <property type="nucleotide sequence ID" value="NZ_KN174164.1"/>
</dbReference>
<evidence type="ECO:0000256" key="1">
    <source>
        <dbReference type="SAM" id="Phobius"/>
    </source>
</evidence>
<keyword evidence="1" id="KW-1133">Transmembrane helix</keyword>
<proteinExistence type="predicted"/>
<feature type="transmembrane region" description="Helical" evidence="1">
    <location>
        <begin position="156"/>
        <end position="175"/>
    </location>
</feature>
<keyword evidence="1" id="KW-0472">Membrane</keyword>
<dbReference type="Proteomes" id="UP000029585">
    <property type="component" value="Unassembled WGS sequence"/>
</dbReference>
<reference evidence="2 3" key="1">
    <citation type="submission" date="2011-08" db="EMBL/GenBank/DDBJ databases">
        <title>The Genome Sequence of Clostridium orbiscindens 1_3_50AFAA.</title>
        <authorList>
            <consortium name="The Broad Institute Genome Sequencing Platform"/>
            <person name="Earl A."/>
            <person name="Ward D."/>
            <person name="Feldgarden M."/>
            <person name="Gevers D."/>
            <person name="Daigneault M."/>
            <person name="Strauss J."/>
            <person name="Allen-Vercoe E."/>
            <person name="Young S.K."/>
            <person name="Zeng Q."/>
            <person name="Gargeya S."/>
            <person name="Fitzgerald M."/>
            <person name="Haas B."/>
            <person name="Abouelleil A."/>
            <person name="Alvarado L."/>
            <person name="Arachchi H.M."/>
            <person name="Berlin A."/>
            <person name="Brown A."/>
            <person name="Chapman S.B."/>
            <person name="Chen Z."/>
            <person name="Dunbar C."/>
            <person name="Freedman E."/>
            <person name="Gearin G."/>
            <person name="Gellesch M."/>
            <person name="Goldberg J."/>
            <person name="Griggs A."/>
            <person name="Gujja S."/>
            <person name="Heiman D."/>
            <person name="Howarth C."/>
            <person name="Larson L."/>
            <person name="Lui A."/>
            <person name="MacDonald P.J.P."/>
            <person name="Montmayeur A."/>
            <person name="Murphy C."/>
            <person name="Neiman D."/>
            <person name="Pearson M."/>
            <person name="Priest M."/>
            <person name="Roberts A."/>
            <person name="Saif S."/>
            <person name="Shea T."/>
            <person name="Shenoy N."/>
            <person name="Sisk P."/>
            <person name="Stolte C."/>
            <person name="Sykes S."/>
            <person name="Wortman J."/>
            <person name="Nusbaum C."/>
            <person name="Birren B."/>
        </authorList>
    </citation>
    <scope>NUCLEOTIDE SEQUENCE [LARGE SCALE GENOMIC DNA]</scope>
    <source>
        <strain evidence="2 3">1_3_50AFAA</strain>
    </source>
</reference>
<dbReference type="HOGENOM" id="CLU_1401255_0_0_9"/>
<organism evidence="2 3">
    <name type="scientific">Flavonifractor plautii 1_3_50AFAA</name>
    <dbReference type="NCBI Taxonomy" id="742738"/>
    <lineage>
        <taxon>Bacteria</taxon>
        <taxon>Bacillati</taxon>
        <taxon>Bacillota</taxon>
        <taxon>Clostridia</taxon>
        <taxon>Eubacteriales</taxon>
        <taxon>Oscillospiraceae</taxon>
        <taxon>Flavonifractor</taxon>
    </lineage>
</organism>
<gene>
    <name evidence="2" type="ORF">HMPREF9460_02784</name>
</gene>